<dbReference type="PANTHER" id="PTHR38221:SF1">
    <property type="entry name" value="OVULE PROTEIN"/>
    <property type="match status" value="1"/>
</dbReference>
<keyword evidence="3" id="KW-1185">Reference proteome</keyword>
<dbReference type="PANTHER" id="PTHR38221">
    <property type="entry name" value="BNAA04G14260D PROTEIN"/>
    <property type="match status" value="1"/>
</dbReference>
<reference evidence="2 3" key="1">
    <citation type="submission" date="2020-12" db="EMBL/GenBank/DDBJ databases">
        <title>Concerted genomic and epigenomic changes stabilize Arabidopsis allopolyploids.</title>
        <authorList>
            <person name="Chen Z."/>
        </authorList>
    </citation>
    <scope>NUCLEOTIDE SEQUENCE [LARGE SCALE GENOMIC DNA]</scope>
    <source>
        <strain evidence="2">Allo738</strain>
        <tissue evidence="2">Leaf</tissue>
    </source>
</reference>
<feature type="compositionally biased region" description="Polar residues" evidence="1">
    <location>
        <begin position="105"/>
        <end position="183"/>
    </location>
</feature>
<evidence type="ECO:0000313" key="3">
    <source>
        <dbReference type="Proteomes" id="UP000694240"/>
    </source>
</evidence>
<feature type="compositionally biased region" description="Low complexity" evidence="1">
    <location>
        <begin position="80"/>
        <end position="91"/>
    </location>
</feature>
<feature type="region of interest" description="Disordered" evidence="1">
    <location>
        <begin position="25"/>
        <end position="183"/>
    </location>
</feature>
<proteinExistence type="predicted"/>
<dbReference type="EMBL" id="JAEFBK010000009">
    <property type="protein sequence ID" value="KAG7567524.1"/>
    <property type="molecule type" value="Genomic_DNA"/>
</dbReference>
<protein>
    <submittedName>
        <fullName evidence="2">Uncharacterized protein</fullName>
    </submittedName>
</protein>
<dbReference type="Proteomes" id="UP000694240">
    <property type="component" value="Chromosome 9"/>
</dbReference>
<organism evidence="2 3">
    <name type="scientific">Arabidopsis thaliana x Arabidopsis arenosa</name>
    <dbReference type="NCBI Taxonomy" id="1240361"/>
    <lineage>
        <taxon>Eukaryota</taxon>
        <taxon>Viridiplantae</taxon>
        <taxon>Streptophyta</taxon>
        <taxon>Embryophyta</taxon>
        <taxon>Tracheophyta</taxon>
        <taxon>Spermatophyta</taxon>
        <taxon>Magnoliopsida</taxon>
        <taxon>eudicotyledons</taxon>
        <taxon>Gunneridae</taxon>
        <taxon>Pentapetalae</taxon>
        <taxon>rosids</taxon>
        <taxon>malvids</taxon>
        <taxon>Brassicales</taxon>
        <taxon>Brassicaceae</taxon>
        <taxon>Camelineae</taxon>
        <taxon>Arabidopsis</taxon>
    </lineage>
</organism>
<comment type="caution">
    <text evidence="2">The sequence shown here is derived from an EMBL/GenBank/DDBJ whole genome shotgun (WGS) entry which is preliminary data.</text>
</comment>
<name>A0A8T2A6H1_9BRAS</name>
<feature type="compositionally biased region" description="Polar residues" evidence="1">
    <location>
        <begin position="61"/>
        <end position="71"/>
    </location>
</feature>
<dbReference type="AlphaFoldDB" id="A0A8T2A6H1"/>
<evidence type="ECO:0000313" key="2">
    <source>
        <dbReference type="EMBL" id="KAG7567524.1"/>
    </source>
</evidence>
<gene>
    <name evidence="2" type="ORF">ISN45_Aa04g003900</name>
</gene>
<accession>A0A8T2A6H1</accession>
<sequence>MAENVGSDSSEFESITSSQKSYLKNCPFAGHEASPTKSTDSDNTEVLGNQISPAVVKTPILSFSSPTSLDSINDEVFRTPPENASLSSAAESEPRVRVSQIKPRQGSNLTTPSSQAKTSPVSASPSVNVRVSESNLNSPSSTAKTTPVSASPSVNVRVSGSNLKSPSSTAKTTPVSASPSVNARVSETNLKSLSSTAEITPVSASPSEKVRVFETKCPSDSVPLSSPPSVAAGDVRVPAKHLDSDSSPPTAIGRTMGLVKQLVSTSVSLDSASSSASEGIKISKTEDSGGVLPFKEIIEALLRNSGENHKERDDKVSYVEILKQCGLKFPK</sequence>
<evidence type="ECO:0000256" key="1">
    <source>
        <dbReference type="SAM" id="MobiDB-lite"/>
    </source>
</evidence>